<feature type="compositionally biased region" description="Polar residues" evidence="1">
    <location>
        <begin position="1"/>
        <end position="15"/>
    </location>
</feature>
<accession>A0A5C6X731</accession>
<dbReference type="SUPFAM" id="SSF48431">
    <property type="entry name" value="Lipovitellin-phosvitin complex, superhelical domain"/>
    <property type="match status" value="1"/>
</dbReference>
<reference evidence="2 3" key="1">
    <citation type="submission" date="2019-08" db="EMBL/GenBank/DDBJ databases">
        <title>Bradymonadales sp. TMQ2.</title>
        <authorList>
            <person name="Liang Q."/>
        </authorList>
    </citation>
    <scope>NUCLEOTIDE SEQUENCE [LARGE SCALE GENOMIC DNA]</scope>
    <source>
        <strain evidence="2 3">TMQ2</strain>
    </source>
</reference>
<dbReference type="Proteomes" id="UP000321046">
    <property type="component" value="Unassembled WGS sequence"/>
</dbReference>
<feature type="region of interest" description="Disordered" evidence="1">
    <location>
        <begin position="1"/>
        <end position="22"/>
    </location>
</feature>
<proteinExistence type="predicted"/>
<evidence type="ECO:0000313" key="3">
    <source>
        <dbReference type="Proteomes" id="UP000321046"/>
    </source>
</evidence>
<organism evidence="2 3">
    <name type="scientific">Lujinxingia vulgaris</name>
    <dbReference type="NCBI Taxonomy" id="2600176"/>
    <lineage>
        <taxon>Bacteria</taxon>
        <taxon>Deltaproteobacteria</taxon>
        <taxon>Bradymonadales</taxon>
        <taxon>Lujinxingiaceae</taxon>
        <taxon>Lujinxingia</taxon>
    </lineage>
</organism>
<protein>
    <submittedName>
        <fullName evidence="2">Uncharacterized protein</fullName>
    </submittedName>
</protein>
<dbReference type="AlphaFoldDB" id="A0A5C6X731"/>
<evidence type="ECO:0000256" key="1">
    <source>
        <dbReference type="SAM" id="MobiDB-lite"/>
    </source>
</evidence>
<dbReference type="RefSeq" id="WP_146976748.1">
    <property type="nucleotide sequence ID" value="NZ_VOSL01000138.1"/>
</dbReference>
<sequence length="592" mass="66764">MQDGQPSGAQDSSVAHSPETQEEVRLARRCFAQIERLTTVMTGYPPGHPVVENALKAVRDAFYDFFEITDRLTVQIHPHWMDLYGSGEMVWETSEPRDYCFALSRDGVYLLHILAGVDEAELRVLVGVLNELIDQRDLSSDAASLLFEAGFRYISFDAIDESLAMLAGLDNDVRNRDTREEQEMIDELFNEAFDKELEASAGSGKGMEQDFEVRLQRRGEQQMKLEVGSRQFLQLDEDAQAHLLELKRGFTEHHELEHRQGEVLSALLGARPRAKLRRGAVAQIGNVMGTLLETAQPWEALSFLKLIHHWRDKFPAEVAGELKEAVKECFTPRRIQALNKQVATAEQGPRRAILQMYNALHLEAASEGLVEVLGWNLEEDAREDILRYIRQRARRGLDFIERALPRVPGERAEPLVDLLVEMMPRSRGLLLELVRGQMEPLIKLKALKAMRGTWSDVNEVREVLVPLVRGSHSGLRLEALQALAAAMPAHVLRVVEPLLDPKLAKRPEEEVRELVAVLIKHGGAPAVEKLRELVQRRGIVAEDEQELAVVIVRALIKSPTPEVVVLLNDVAKDWLVAGRIRSTCKEVVELIQ</sequence>
<comment type="caution">
    <text evidence="2">The sequence shown here is derived from an EMBL/GenBank/DDBJ whole genome shotgun (WGS) entry which is preliminary data.</text>
</comment>
<evidence type="ECO:0000313" key="2">
    <source>
        <dbReference type="EMBL" id="TXD32162.1"/>
    </source>
</evidence>
<dbReference type="InterPro" id="IPR011030">
    <property type="entry name" value="Lipovitellin_superhlx_dom"/>
</dbReference>
<gene>
    <name evidence="2" type="ORF">FRC96_18635</name>
</gene>
<dbReference type="OrthoDB" id="5479502at2"/>
<dbReference type="EMBL" id="VOSL01000138">
    <property type="protein sequence ID" value="TXD32162.1"/>
    <property type="molecule type" value="Genomic_DNA"/>
</dbReference>
<name>A0A5C6X731_9DELT</name>